<dbReference type="HOGENOM" id="CLU_3339829_0_0_9"/>
<comment type="caution">
    <text evidence="2">The sequence shown here is derived from an EMBL/GenBank/DDBJ whole genome shotgun (WGS) entry which is preliminary data.</text>
</comment>
<proteinExistence type="predicted"/>
<dbReference type="EMBL" id="ACMP01000068">
    <property type="protein sequence ID" value="EEL70825.1"/>
    <property type="molecule type" value="Genomic_DNA"/>
</dbReference>
<keyword evidence="1" id="KW-0812">Transmembrane</keyword>
<dbReference type="AlphaFoldDB" id="C2XUA8"/>
<keyword evidence="1" id="KW-1133">Transmembrane helix</keyword>
<evidence type="ECO:0000256" key="1">
    <source>
        <dbReference type="SAM" id="Phobius"/>
    </source>
</evidence>
<sequence>MFLHEIRKKLIQVTLYLFKTVNMDFFFILVNGVAFIG</sequence>
<dbReference type="Proteomes" id="UP000001753">
    <property type="component" value="Chromosome"/>
</dbReference>
<keyword evidence="1" id="KW-0472">Membrane</keyword>
<evidence type="ECO:0000313" key="2">
    <source>
        <dbReference type="EMBL" id="EEL70825.1"/>
    </source>
</evidence>
<protein>
    <submittedName>
        <fullName evidence="2">Uncharacterized protein</fullName>
    </submittedName>
</protein>
<feature type="transmembrane region" description="Helical" evidence="1">
    <location>
        <begin position="16"/>
        <end position="36"/>
    </location>
</feature>
<reference evidence="2" key="1">
    <citation type="journal article" date="2012" name="Genome Res.">
        <title>Genomic characterization of the Bacillus cereus sensu lato species: Backdrop to the evolution of Bacillus anthracis.</title>
        <authorList>
            <person name="Zwick M.E."/>
            <person name="Joseph S.J."/>
            <person name="Didelot X."/>
            <person name="Chen P.E."/>
            <person name="Bishop-Lilly K.A."/>
            <person name="Stewart A.C."/>
            <person name="Willner K."/>
            <person name="Nolan N."/>
            <person name="Lentz S."/>
            <person name="Thomason M.K."/>
            <person name="Sozhamannan S."/>
            <person name="Mateczun A.J."/>
            <person name="Du L."/>
            <person name="Read T.D."/>
        </authorList>
    </citation>
    <scope>NUCLEOTIDE SEQUENCE [LARGE SCALE GENOMIC DNA]</scope>
    <source>
        <strain evidence="2">AH603</strain>
    </source>
</reference>
<accession>C2XUA8</accession>
<name>C2XUA8_BACMY</name>
<gene>
    <name evidence="2" type="ORF">bcere0026_22790</name>
</gene>
<organism evidence="2">
    <name type="scientific">Bacillus mycoides</name>
    <dbReference type="NCBI Taxonomy" id="1405"/>
    <lineage>
        <taxon>Bacteria</taxon>
        <taxon>Bacillati</taxon>
        <taxon>Bacillota</taxon>
        <taxon>Bacilli</taxon>
        <taxon>Bacillales</taxon>
        <taxon>Bacillaceae</taxon>
        <taxon>Bacillus</taxon>
        <taxon>Bacillus cereus group</taxon>
    </lineage>
</organism>